<dbReference type="GO" id="GO:0071555">
    <property type="term" value="P:cell wall organization"/>
    <property type="evidence" value="ECO:0007669"/>
    <property type="project" value="UniProtKB-KW"/>
</dbReference>
<dbReference type="InterPro" id="IPR009045">
    <property type="entry name" value="Zn_M74/Hedgehog-like"/>
</dbReference>
<dbReference type="PANTHER" id="PTHR37425:SF1">
    <property type="entry name" value="OUTER MEMBRANE PROTEIN"/>
    <property type="match status" value="1"/>
</dbReference>
<organism evidence="14 15">
    <name type="scientific">Siculibacillus lacustris</name>
    <dbReference type="NCBI Taxonomy" id="1549641"/>
    <lineage>
        <taxon>Bacteria</taxon>
        <taxon>Pseudomonadati</taxon>
        <taxon>Pseudomonadota</taxon>
        <taxon>Alphaproteobacteria</taxon>
        <taxon>Hyphomicrobiales</taxon>
        <taxon>Ancalomicrobiaceae</taxon>
        <taxon>Siculibacillus</taxon>
    </lineage>
</organism>
<evidence type="ECO:0000256" key="2">
    <source>
        <dbReference type="ARBA" id="ARBA00004776"/>
    </source>
</evidence>
<feature type="region of interest" description="Disordered" evidence="12">
    <location>
        <begin position="360"/>
        <end position="380"/>
    </location>
</feature>
<dbReference type="EMBL" id="SJFN01000003">
    <property type="protein sequence ID" value="TBW40801.1"/>
    <property type="molecule type" value="Genomic_DNA"/>
</dbReference>
<dbReference type="SUPFAM" id="SSF55166">
    <property type="entry name" value="Hedgehog/DD-peptidase"/>
    <property type="match status" value="1"/>
</dbReference>
<gene>
    <name evidence="14" type="ORF">EYW49_03485</name>
</gene>
<dbReference type="Gene3D" id="3.30.1380.10">
    <property type="match status" value="1"/>
</dbReference>
<feature type="compositionally biased region" description="Gly residues" evidence="12">
    <location>
        <begin position="219"/>
        <end position="231"/>
    </location>
</feature>
<keyword evidence="7" id="KW-0862">Zinc</keyword>
<name>A0A4Q9VZ07_9HYPH</name>
<comment type="similarity">
    <text evidence="10">Belongs to the peptidase M15 family.</text>
</comment>
<dbReference type="OrthoDB" id="9782994at2"/>
<evidence type="ECO:0000256" key="13">
    <source>
        <dbReference type="SAM" id="SignalP"/>
    </source>
</evidence>
<comment type="caution">
    <text evidence="14">The sequence shown here is derived from an EMBL/GenBank/DDBJ whole genome shotgun (WGS) entry which is preliminary data.</text>
</comment>
<comment type="pathway">
    <text evidence="2">Cell wall biogenesis; cell wall polysaccharide biosynthesis.</text>
</comment>
<keyword evidence="6" id="KW-0378">Hydrolase</keyword>
<dbReference type="GO" id="GO:0006508">
    <property type="term" value="P:proteolysis"/>
    <property type="evidence" value="ECO:0007669"/>
    <property type="project" value="UniProtKB-KW"/>
</dbReference>
<evidence type="ECO:0000313" key="14">
    <source>
        <dbReference type="EMBL" id="TBW40801.1"/>
    </source>
</evidence>
<evidence type="ECO:0000256" key="1">
    <source>
        <dbReference type="ARBA" id="ARBA00001947"/>
    </source>
</evidence>
<evidence type="ECO:0000256" key="9">
    <source>
        <dbReference type="ARBA" id="ARBA00023316"/>
    </source>
</evidence>
<dbReference type="InterPro" id="IPR010275">
    <property type="entry name" value="MepK"/>
</dbReference>
<feature type="compositionally biased region" description="Low complexity" evidence="12">
    <location>
        <begin position="368"/>
        <end position="380"/>
    </location>
</feature>
<evidence type="ECO:0000313" key="15">
    <source>
        <dbReference type="Proteomes" id="UP000292781"/>
    </source>
</evidence>
<dbReference type="RefSeq" id="WP_131306191.1">
    <property type="nucleotide sequence ID" value="NZ_SJFN01000003.1"/>
</dbReference>
<reference evidence="14 15" key="1">
    <citation type="submission" date="2019-02" db="EMBL/GenBank/DDBJ databases">
        <title>Siculibacillus lacustris gen. nov., sp. nov., a new rosette-forming bacterium isolated from a freshwater crater lake (Lake St. Ana, Romania).</title>
        <authorList>
            <person name="Felfoldi T."/>
            <person name="Marton Z."/>
            <person name="Szabo A."/>
            <person name="Mentes A."/>
            <person name="Boka K."/>
            <person name="Marialigeti K."/>
            <person name="Mathe I."/>
            <person name="Koncz M."/>
            <person name="Schumann P."/>
            <person name="Toth E."/>
        </authorList>
    </citation>
    <scope>NUCLEOTIDE SEQUENCE [LARGE SCALE GENOMIC DNA]</scope>
    <source>
        <strain evidence="14 15">SA-279</strain>
    </source>
</reference>
<keyword evidence="5 13" id="KW-0732">Signal</keyword>
<dbReference type="Proteomes" id="UP000292781">
    <property type="component" value="Unassembled WGS sequence"/>
</dbReference>
<dbReference type="GO" id="GO:0046872">
    <property type="term" value="F:metal ion binding"/>
    <property type="evidence" value="ECO:0007669"/>
    <property type="project" value="UniProtKB-KW"/>
</dbReference>
<evidence type="ECO:0000256" key="10">
    <source>
        <dbReference type="ARBA" id="ARBA00093448"/>
    </source>
</evidence>
<feature type="compositionally biased region" description="Low complexity" evidence="12">
    <location>
        <begin position="232"/>
        <end position="242"/>
    </location>
</feature>
<evidence type="ECO:0000256" key="4">
    <source>
        <dbReference type="ARBA" id="ARBA00022723"/>
    </source>
</evidence>
<evidence type="ECO:0000256" key="12">
    <source>
        <dbReference type="SAM" id="MobiDB-lite"/>
    </source>
</evidence>
<dbReference type="GO" id="GO:0008237">
    <property type="term" value="F:metallopeptidase activity"/>
    <property type="evidence" value="ECO:0007669"/>
    <property type="project" value="UniProtKB-KW"/>
</dbReference>
<accession>A0A4Q9VZ07</accession>
<feature type="chain" id="PRO_5020346910" description="Murein endopeptidase K" evidence="13">
    <location>
        <begin position="27"/>
        <end position="622"/>
    </location>
</feature>
<evidence type="ECO:0000256" key="11">
    <source>
        <dbReference type="ARBA" id="ARBA00093666"/>
    </source>
</evidence>
<dbReference type="AlphaFoldDB" id="A0A4Q9VZ07"/>
<dbReference type="CDD" id="cd14844">
    <property type="entry name" value="Zn-DD-carboxypeptidase_like"/>
    <property type="match status" value="1"/>
</dbReference>
<keyword evidence="15" id="KW-1185">Reference proteome</keyword>
<keyword evidence="8" id="KW-0482">Metalloprotease</keyword>
<keyword evidence="4" id="KW-0479">Metal-binding</keyword>
<proteinExistence type="inferred from homology"/>
<evidence type="ECO:0000256" key="3">
    <source>
        <dbReference type="ARBA" id="ARBA00022670"/>
    </source>
</evidence>
<dbReference type="PANTHER" id="PTHR37425">
    <property type="match status" value="1"/>
</dbReference>
<comment type="cofactor">
    <cofactor evidence="1">
        <name>Zn(2+)</name>
        <dbReference type="ChEBI" id="CHEBI:29105"/>
    </cofactor>
</comment>
<keyword evidence="9" id="KW-0961">Cell wall biogenesis/degradation</keyword>
<protein>
    <recommendedName>
        <fullName evidence="11">Murein endopeptidase K</fullName>
    </recommendedName>
</protein>
<evidence type="ECO:0000256" key="8">
    <source>
        <dbReference type="ARBA" id="ARBA00023049"/>
    </source>
</evidence>
<keyword evidence="3" id="KW-0645">Protease</keyword>
<feature type="signal peptide" evidence="13">
    <location>
        <begin position="1"/>
        <end position="26"/>
    </location>
</feature>
<dbReference type="Pfam" id="PF05951">
    <property type="entry name" value="Peptidase_M15_2"/>
    <property type="match status" value="1"/>
</dbReference>
<evidence type="ECO:0000256" key="6">
    <source>
        <dbReference type="ARBA" id="ARBA00022801"/>
    </source>
</evidence>
<evidence type="ECO:0000256" key="7">
    <source>
        <dbReference type="ARBA" id="ARBA00022833"/>
    </source>
</evidence>
<sequence length="622" mass="64281">MVNCRKVARFLAGTCLLAVTAGAAHAEVRSLNLINTHTQERASVVFKRDGAYDQDGLQELNRLLRDWRRNEVTRMDPALFDLIWEVYRDTGAREPIHIVCGYRSPATNNALRERSRGVAKFSQHMLGKAMDFYLPDVSLTTLRETGMKKQIGGVGFYPTSGSPFVHMDTGSVRAWPRMSREQLVRLFPDGKTAHLPADGQPLPGYEIALAESQSKKAHGGGTTTGSSGGGLLAALFGGSSTSRSASPEDEDEVVVATPRNQDLRQGPLPAGSRLARTETPPGVSPTLVAPARPVQMAAAVPAPMPAPPVPTTTARGSVVPMPVPQAAPAQVFAGRSMAPLPAPAMVPSRYAPTGNELPPGWVQGPSGRPVAEAPEARPAAPVAAPQLARIEVPLPAPRPGSERAVLALAATAVPIDVALPRPRPTPGLQRVADLGTPVPGAPRIDATEAFSILTGDNDAAPVALGYAASGEAAAAASAAAAAAALPNTTASLPPLRPDLKAGAIGGTLAERPQLAALTPSSAAPIAPASRLVAKTDRALPPVARPTAKSDRSGEGRLLDTAAAADGRGFALLRHPDQGSLDGLMGKPREALAGGFVSAALSPLPTATFSGPAVVALPIVRIE</sequence>
<feature type="region of interest" description="Disordered" evidence="12">
    <location>
        <begin position="213"/>
        <end position="288"/>
    </location>
</feature>
<evidence type="ECO:0000256" key="5">
    <source>
        <dbReference type="ARBA" id="ARBA00022729"/>
    </source>
</evidence>